<dbReference type="InterPro" id="IPR017850">
    <property type="entry name" value="Alkaline_phosphatase_core_sf"/>
</dbReference>
<evidence type="ECO:0000256" key="1">
    <source>
        <dbReference type="ARBA" id="ARBA00008779"/>
    </source>
</evidence>
<accession>A0A382GXH6</accession>
<evidence type="ECO:0000256" key="2">
    <source>
        <dbReference type="ARBA" id="ARBA00022801"/>
    </source>
</evidence>
<dbReference type="GO" id="GO:0004065">
    <property type="term" value="F:arylsulfatase activity"/>
    <property type="evidence" value="ECO:0007669"/>
    <property type="project" value="TreeGrafter"/>
</dbReference>
<dbReference type="Gene3D" id="3.30.1120.10">
    <property type="match status" value="1"/>
</dbReference>
<dbReference type="AlphaFoldDB" id="A0A382GXH6"/>
<dbReference type="SUPFAM" id="SSF53649">
    <property type="entry name" value="Alkaline phosphatase-like"/>
    <property type="match status" value="1"/>
</dbReference>
<dbReference type="InterPro" id="IPR050738">
    <property type="entry name" value="Sulfatase"/>
</dbReference>
<dbReference type="InterPro" id="IPR000917">
    <property type="entry name" value="Sulfatase_N"/>
</dbReference>
<evidence type="ECO:0000259" key="3">
    <source>
        <dbReference type="Pfam" id="PF00884"/>
    </source>
</evidence>
<keyword evidence="2" id="KW-0378">Hydrolase</keyword>
<dbReference type="Gene3D" id="3.40.720.10">
    <property type="entry name" value="Alkaline Phosphatase, subunit A"/>
    <property type="match status" value="1"/>
</dbReference>
<gene>
    <name evidence="4" type="ORF">METZ01_LOCUS232409</name>
</gene>
<dbReference type="Pfam" id="PF00884">
    <property type="entry name" value="Sulfatase"/>
    <property type="match status" value="1"/>
</dbReference>
<comment type="similarity">
    <text evidence="1">Belongs to the sulfatase family.</text>
</comment>
<dbReference type="PANTHER" id="PTHR42693">
    <property type="entry name" value="ARYLSULFATASE FAMILY MEMBER"/>
    <property type="match status" value="1"/>
</dbReference>
<organism evidence="4">
    <name type="scientific">marine metagenome</name>
    <dbReference type="NCBI Taxonomy" id="408172"/>
    <lineage>
        <taxon>unclassified sequences</taxon>
        <taxon>metagenomes</taxon>
        <taxon>ecological metagenomes</taxon>
    </lineage>
</organism>
<protein>
    <recommendedName>
        <fullName evidence="3">Sulfatase N-terminal domain-containing protein</fullName>
    </recommendedName>
</protein>
<name>A0A382GXH6_9ZZZZ</name>
<feature type="domain" description="Sulfatase N-terminal" evidence="3">
    <location>
        <begin position="4"/>
        <end position="246"/>
    </location>
</feature>
<proteinExistence type="inferred from homology"/>
<dbReference type="PANTHER" id="PTHR42693:SF53">
    <property type="entry name" value="ENDO-4-O-SULFATASE"/>
    <property type="match status" value="1"/>
</dbReference>
<reference evidence="4" key="1">
    <citation type="submission" date="2018-05" db="EMBL/GenBank/DDBJ databases">
        <authorList>
            <person name="Lanie J.A."/>
            <person name="Ng W.-L."/>
            <person name="Kazmierczak K.M."/>
            <person name="Andrzejewski T.M."/>
            <person name="Davidsen T.M."/>
            <person name="Wayne K.J."/>
            <person name="Tettelin H."/>
            <person name="Glass J.I."/>
            <person name="Rusch D."/>
            <person name="Podicherti R."/>
            <person name="Tsui H.-C.T."/>
            <person name="Winkler M.E."/>
        </authorList>
    </citation>
    <scope>NUCLEOTIDE SEQUENCE</scope>
</reference>
<evidence type="ECO:0000313" key="4">
    <source>
        <dbReference type="EMBL" id="SVB79555.1"/>
    </source>
</evidence>
<sequence>MRANLPTMADLLREQGYSTGIFGKWHLGDNHPYRPQDRGFEETLWFPSSHIGSVPDHWGNNYFDDTYRWNGKHKKFTGYCTDIFFDHAIDWIKRCADANQPFFAYLPTNTPHGPFYAPDEDIEVMQAMVANAKLPRMTPRTKSNLVRYLAMIRNVDTNMGRLMSFLDSSSLTENTILLFMTDNGSTFGHAYYPAGMRGRKTELWEGGHRVPCFVRWPGGSLGKPRDIGGLTQTQDLLPTLLDLCGVKTTRKFDGISLAPALRGQAAVPAERMLVVNYSRMPGRLDFPTPDSPSILRREGGAVLWKRWRMLRDSELYNLETDPLQKKNMIDEHPKVAAKMRQHLNKWWNSVGNIANEPQRVTIGSDAENPMMLTACEWLDVFIDQQGQIRRGAQKNGYWELDIAQAGKYEFKLQRWPREANLPLGAGYDGQGALPIKQARLFINRKMTIKPVKPSDKAATFTVTLPKGPTRLHTWFAEGRANPI</sequence>
<dbReference type="EMBL" id="UINC01057897">
    <property type="protein sequence ID" value="SVB79555.1"/>
    <property type="molecule type" value="Genomic_DNA"/>
</dbReference>
<feature type="non-terminal residue" evidence="4">
    <location>
        <position position="483"/>
    </location>
</feature>